<keyword evidence="4" id="KW-0007">Acetylation</keyword>
<dbReference type="InterPro" id="IPR000182">
    <property type="entry name" value="GNAT_dom"/>
</dbReference>
<protein>
    <recommendedName>
        <fullName evidence="2">histone acetyltransferase</fullName>
        <ecNumber evidence="2">2.3.1.48</ecNumber>
    </recommendedName>
</protein>
<evidence type="ECO:0000256" key="2">
    <source>
        <dbReference type="ARBA" id="ARBA00013184"/>
    </source>
</evidence>
<proteinExistence type="inferred from homology"/>
<comment type="similarity">
    <text evidence="1">Belongs to the MYST (SAS/MOZ) family.</text>
</comment>
<dbReference type="Proteomes" id="UP000192501">
    <property type="component" value="Unassembled WGS sequence"/>
</dbReference>
<dbReference type="InterPro" id="IPR036388">
    <property type="entry name" value="WH-like_DNA-bd_sf"/>
</dbReference>
<name>A0A1X0QLL5_9MICR</name>
<evidence type="ECO:0000259" key="5">
    <source>
        <dbReference type="PROSITE" id="PS51186"/>
    </source>
</evidence>
<sequence length="277" mass="32476">MNFPTLTKISKFKYGNYEMKPSYKTNLKSGDGVLSVCYRCLSQFITEKSLELHLEDCKTVPFKSIYEENDSLKISRITSLNLRQLLSQLGEMFIKTKTVSVDIERYEFYVLISDERIVGYFSRHMEFDASLSCILVFPCFQRQGFGTFLIDFSQAPIFKSKVIKTTDQILEESRKKIYINDNELNDKLECPNGPERPLSKAAIFLYRKYWKYKVIGAKTVKDISLRRNISIEDAIIGLELIGFDFKEWKMKNEKIDVEKPRLLKNQVVLCKKNYKIY</sequence>
<accession>A0A1X0QLL5</accession>
<feature type="domain" description="MYST-type HAT" evidence="6">
    <location>
        <begin position="4"/>
        <end position="260"/>
    </location>
</feature>
<dbReference type="Pfam" id="PF01853">
    <property type="entry name" value="MOZ_SAS"/>
    <property type="match status" value="1"/>
</dbReference>
<comment type="caution">
    <text evidence="7">The sequence shown here is derived from an EMBL/GenBank/DDBJ whole genome shotgun (WGS) entry which is preliminary data.</text>
</comment>
<evidence type="ECO:0000313" key="8">
    <source>
        <dbReference type="Proteomes" id="UP000192501"/>
    </source>
</evidence>
<evidence type="ECO:0000256" key="4">
    <source>
        <dbReference type="ARBA" id="ARBA00022990"/>
    </source>
</evidence>
<organism evidence="7 8">
    <name type="scientific">Hepatospora eriocheir</name>
    <dbReference type="NCBI Taxonomy" id="1081669"/>
    <lineage>
        <taxon>Eukaryota</taxon>
        <taxon>Fungi</taxon>
        <taxon>Fungi incertae sedis</taxon>
        <taxon>Microsporidia</taxon>
        <taxon>Hepatosporidae</taxon>
        <taxon>Hepatospora</taxon>
    </lineage>
</organism>
<reference evidence="7 8" key="1">
    <citation type="journal article" date="2017" name="Environ. Microbiol.">
        <title>Decay of the glycolytic pathway and adaptation to intranuclear parasitism within Enterocytozoonidae microsporidia.</title>
        <authorList>
            <person name="Wiredu Boakye D."/>
            <person name="Jaroenlak P."/>
            <person name="Prachumwat A."/>
            <person name="Williams T.A."/>
            <person name="Bateman K.S."/>
            <person name="Itsathitphaisarn O."/>
            <person name="Sritunyalucksana K."/>
            <person name="Paszkiewicz K.H."/>
            <person name="Moore K.A."/>
            <person name="Stentiford G.D."/>
            <person name="Williams B.A."/>
        </authorList>
    </citation>
    <scope>NUCLEOTIDE SEQUENCE [LARGE SCALE GENOMIC DNA]</scope>
    <source>
        <strain evidence="8">canceri</strain>
    </source>
</reference>
<evidence type="ECO:0000256" key="3">
    <source>
        <dbReference type="ARBA" id="ARBA00022679"/>
    </source>
</evidence>
<gene>
    <name evidence="7" type="primary">KAT8</name>
    <name evidence="7" type="ORF">A0H76_877</name>
</gene>
<dbReference type="InterPro" id="IPR016181">
    <property type="entry name" value="Acyl_CoA_acyltransferase"/>
</dbReference>
<dbReference type="AlphaFoldDB" id="A0A1X0QLL5"/>
<dbReference type="PANTHER" id="PTHR10615">
    <property type="entry name" value="HISTONE ACETYLTRANSFERASE"/>
    <property type="match status" value="1"/>
</dbReference>
<dbReference type="EC" id="2.3.1.48" evidence="2"/>
<dbReference type="InterPro" id="IPR002717">
    <property type="entry name" value="HAT_MYST-type"/>
</dbReference>
<dbReference type="GO" id="GO:0004402">
    <property type="term" value="F:histone acetyltransferase activity"/>
    <property type="evidence" value="ECO:0007669"/>
    <property type="project" value="InterPro"/>
</dbReference>
<dbReference type="SUPFAM" id="SSF55729">
    <property type="entry name" value="Acyl-CoA N-acyltransferases (Nat)"/>
    <property type="match status" value="1"/>
</dbReference>
<dbReference type="CDD" id="cd04301">
    <property type="entry name" value="NAT_SF"/>
    <property type="match status" value="1"/>
</dbReference>
<dbReference type="PROSITE" id="PS51726">
    <property type="entry name" value="MYST_HAT"/>
    <property type="match status" value="1"/>
</dbReference>
<dbReference type="Gene3D" id="3.40.630.30">
    <property type="match status" value="1"/>
</dbReference>
<dbReference type="PROSITE" id="PS51186">
    <property type="entry name" value="GNAT"/>
    <property type="match status" value="1"/>
</dbReference>
<dbReference type="VEuPathDB" id="MicrosporidiaDB:HERIO_273"/>
<dbReference type="Gene3D" id="1.10.10.10">
    <property type="entry name" value="Winged helix-like DNA-binding domain superfamily/Winged helix DNA-binding domain"/>
    <property type="match status" value="1"/>
</dbReference>
<dbReference type="GO" id="GO:0006355">
    <property type="term" value="P:regulation of DNA-templated transcription"/>
    <property type="evidence" value="ECO:0007669"/>
    <property type="project" value="InterPro"/>
</dbReference>
<dbReference type="VEuPathDB" id="MicrosporidiaDB:A0H76_877"/>
<evidence type="ECO:0000256" key="1">
    <source>
        <dbReference type="ARBA" id="ARBA00010107"/>
    </source>
</evidence>
<evidence type="ECO:0000313" key="7">
    <source>
        <dbReference type="EMBL" id="ORE00648.1"/>
    </source>
</evidence>
<feature type="domain" description="N-acetyltransferase" evidence="5">
    <location>
        <begin position="72"/>
        <end position="264"/>
    </location>
</feature>
<dbReference type="InterPro" id="IPR050603">
    <property type="entry name" value="MYST_HAT"/>
</dbReference>
<dbReference type="EMBL" id="LTAI01000002">
    <property type="protein sequence ID" value="ORE00648.1"/>
    <property type="molecule type" value="Genomic_DNA"/>
</dbReference>
<keyword evidence="3" id="KW-0808">Transferase</keyword>
<evidence type="ECO:0000259" key="6">
    <source>
        <dbReference type="PROSITE" id="PS51726"/>
    </source>
</evidence>